<dbReference type="HOGENOM" id="CLU_875270_0_0_1"/>
<dbReference type="AlphaFoldDB" id="T1ISU8"/>
<protein>
    <submittedName>
        <fullName evidence="1">Uncharacterized protein</fullName>
    </submittedName>
</protein>
<reference evidence="2" key="1">
    <citation type="submission" date="2011-05" db="EMBL/GenBank/DDBJ databases">
        <authorList>
            <person name="Richards S.R."/>
            <person name="Qu J."/>
            <person name="Jiang H."/>
            <person name="Jhangiani S.N."/>
            <person name="Agravi P."/>
            <person name="Goodspeed R."/>
            <person name="Gross S."/>
            <person name="Mandapat C."/>
            <person name="Jackson L."/>
            <person name="Mathew T."/>
            <person name="Pu L."/>
            <person name="Thornton R."/>
            <person name="Saada N."/>
            <person name="Wilczek-Boney K.B."/>
            <person name="Lee S."/>
            <person name="Kovar C."/>
            <person name="Wu Y."/>
            <person name="Scherer S.E."/>
            <person name="Worley K.C."/>
            <person name="Muzny D.M."/>
            <person name="Gibbs R."/>
        </authorList>
    </citation>
    <scope>NUCLEOTIDE SEQUENCE</scope>
    <source>
        <strain evidence="2">Brora</strain>
    </source>
</reference>
<evidence type="ECO:0000313" key="1">
    <source>
        <dbReference type="EnsemblMetazoa" id="SMAR004185-PA"/>
    </source>
</evidence>
<dbReference type="EnsemblMetazoa" id="SMAR004185-RA">
    <property type="protein sequence ID" value="SMAR004185-PA"/>
    <property type="gene ID" value="SMAR004185"/>
</dbReference>
<sequence length="318" mass="37007">MRLVQLKTKKLSNNFDSIINLGCGPNFVLNRLELFEAMLSEQGLPFWFRFWLTFIYHPGCEDLMAIQRQWPEMMIQVNTALHRLFIQSPPQDVFQYCIDIIKLIGLIPTPAFKLPVMKKKSKSSHKKLNYKRVSTHSFTQALQQVFIKCSEMAFACALCNLFYEWLGAKNVDDATHAYWSIPKMYLDLNFKPGTLEMFLVNEWKEQLLPLLGVAQYEVPWIRNSLTGNIDHIRIHNSNNKITKLEDLKQIAMLLSVKRNERRRAIQNVDEKLNRIDIDGVVNPHCCCNSKNDTQTENKICVDHEFALKGSRSKLLNKD</sequence>
<evidence type="ECO:0000313" key="2">
    <source>
        <dbReference type="Proteomes" id="UP000014500"/>
    </source>
</evidence>
<reference evidence="1" key="2">
    <citation type="submission" date="2015-02" db="UniProtKB">
        <authorList>
            <consortium name="EnsemblMetazoa"/>
        </authorList>
    </citation>
    <scope>IDENTIFICATION</scope>
</reference>
<proteinExistence type="predicted"/>
<accession>T1ISU8</accession>
<name>T1ISU8_STRMM</name>
<organism evidence="1 2">
    <name type="scientific">Strigamia maritima</name>
    <name type="common">European centipede</name>
    <name type="synonym">Geophilus maritimus</name>
    <dbReference type="NCBI Taxonomy" id="126957"/>
    <lineage>
        <taxon>Eukaryota</taxon>
        <taxon>Metazoa</taxon>
        <taxon>Ecdysozoa</taxon>
        <taxon>Arthropoda</taxon>
        <taxon>Myriapoda</taxon>
        <taxon>Chilopoda</taxon>
        <taxon>Pleurostigmophora</taxon>
        <taxon>Geophilomorpha</taxon>
        <taxon>Linotaeniidae</taxon>
        <taxon>Strigamia</taxon>
    </lineage>
</organism>
<dbReference type="PhylomeDB" id="T1ISU8"/>
<dbReference type="EMBL" id="AFFK01019017">
    <property type="status" value="NOT_ANNOTATED_CDS"/>
    <property type="molecule type" value="Genomic_DNA"/>
</dbReference>
<dbReference type="Proteomes" id="UP000014500">
    <property type="component" value="Unassembled WGS sequence"/>
</dbReference>
<dbReference type="eggNOG" id="ENOG502S1UW">
    <property type="taxonomic scope" value="Eukaryota"/>
</dbReference>
<keyword evidence="2" id="KW-1185">Reference proteome</keyword>